<dbReference type="Pfam" id="PF01890">
    <property type="entry name" value="CbiG_C"/>
    <property type="match status" value="1"/>
</dbReference>
<dbReference type="STRING" id="1390249.BHU72_07950"/>
<gene>
    <name evidence="3" type="ORF">BHU72_07950</name>
</gene>
<reference evidence="3 4" key="1">
    <citation type="submission" date="2016-09" db="EMBL/GenBank/DDBJ databases">
        <title>Desulfuribacillus arsenicus sp. nov., an obligately anaerobic, dissimilatory arsenic- and antimonate-reducing bacterium isolated from anoxic sediments.</title>
        <authorList>
            <person name="Abin C.A."/>
            <person name="Hollibaugh J.T."/>
        </authorList>
    </citation>
    <scope>NUCLEOTIDE SEQUENCE [LARGE SCALE GENOMIC DNA]</scope>
    <source>
        <strain evidence="3 4">MLFW-2</strain>
    </source>
</reference>
<feature type="domain" description="Cobalamin synthesis G N-terminal" evidence="2">
    <location>
        <begin position="63"/>
        <end position="143"/>
    </location>
</feature>
<sequence>MKIAITCLTQNGYHMATQIVKQLREDTAATIFVTSRCYDSITVDSELGKYVQIINDDIGLKKTFQSKFHEYNHWTMIMSLGIVFRMAPTVLIDKFSDPSITVIDDAGQFAVAVCSGHWGGGNEFTKYIATIINAVPVITTGTDTWMLPAVDVIAKNINTRISRDTVLAINSAIIHRMPVYFWSDWEADVLLDAYCQFNQHEHIHFTKIIYHQNHHPTVTKLVKDSSNGVNCGKYREPIHVIITNSNHNLLLNSNIKELLIDKNLNSNYYILTPRNIILGIGCKRNTPADMIEQCILDACHQANVSIDSVRAIASIDLKQDELGIQYVAEKYNCSFLTVTKEQILVWEQHHEGKFSKSQQVKDKVGVNCVCEPAAMIVANQGKVILPKTIYKGVTIALVEEKFGLLA</sequence>
<dbReference type="AlphaFoldDB" id="A0A1E5L3R8"/>
<dbReference type="GO" id="GO:0009236">
    <property type="term" value="P:cobalamin biosynthetic process"/>
    <property type="evidence" value="ECO:0007669"/>
    <property type="project" value="InterPro"/>
</dbReference>
<evidence type="ECO:0000259" key="2">
    <source>
        <dbReference type="Pfam" id="PF11760"/>
    </source>
</evidence>
<dbReference type="SUPFAM" id="SSF159672">
    <property type="entry name" value="CbiG N-terminal domain-like"/>
    <property type="match status" value="1"/>
</dbReference>
<accession>A0A1E5L3R8</accession>
<dbReference type="InterPro" id="IPR036518">
    <property type="entry name" value="CobE/GbiG_C_sf"/>
</dbReference>
<dbReference type="SUPFAM" id="SSF159664">
    <property type="entry name" value="CobE/GbiG C-terminal domain-like"/>
    <property type="match status" value="1"/>
</dbReference>
<dbReference type="Pfam" id="PF11760">
    <property type="entry name" value="CbiG_N"/>
    <property type="match status" value="1"/>
</dbReference>
<dbReference type="InterPro" id="IPR038029">
    <property type="entry name" value="GbiG_N_sf"/>
</dbReference>
<evidence type="ECO:0008006" key="5">
    <source>
        <dbReference type="Google" id="ProtNLM"/>
    </source>
</evidence>
<protein>
    <recommendedName>
        <fullName evidence="5">Cobalamin biosynthesis protein CbiG</fullName>
    </recommendedName>
</protein>
<evidence type="ECO:0000259" key="1">
    <source>
        <dbReference type="Pfam" id="PF01890"/>
    </source>
</evidence>
<dbReference type="PANTHER" id="PTHR37477:SF1">
    <property type="entry name" value="COBALT-PRECORRIN-5A HYDROLASE"/>
    <property type="match status" value="1"/>
</dbReference>
<dbReference type="Gene3D" id="3.40.50.11220">
    <property type="match status" value="1"/>
</dbReference>
<dbReference type="EMBL" id="MJAT01000036">
    <property type="protein sequence ID" value="OEH84757.1"/>
    <property type="molecule type" value="Genomic_DNA"/>
</dbReference>
<organism evidence="3 4">
    <name type="scientific">Desulfuribacillus stibiiarsenatis</name>
    <dbReference type="NCBI Taxonomy" id="1390249"/>
    <lineage>
        <taxon>Bacteria</taxon>
        <taxon>Bacillati</taxon>
        <taxon>Bacillota</taxon>
        <taxon>Desulfuribacillia</taxon>
        <taxon>Desulfuribacillales</taxon>
        <taxon>Desulfuribacillaceae</taxon>
        <taxon>Desulfuribacillus</taxon>
    </lineage>
</organism>
<dbReference type="PANTHER" id="PTHR37477">
    <property type="entry name" value="COBALT-PRECORRIN-5A HYDROLASE"/>
    <property type="match status" value="1"/>
</dbReference>
<dbReference type="RefSeq" id="WP_069702856.1">
    <property type="nucleotide sequence ID" value="NZ_MJAT01000036.1"/>
</dbReference>
<dbReference type="Gene3D" id="3.30.420.180">
    <property type="entry name" value="CobE/GbiG C-terminal domain"/>
    <property type="match status" value="1"/>
</dbReference>
<dbReference type="InterPro" id="IPR021744">
    <property type="entry name" value="CbiG_N"/>
</dbReference>
<feature type="domain" description="CobE/GbiG C-terminal" evidence="1">
    <location>
        <begin position="276"/>
        <end position="397"/>
    </location>
</feature>
<evidence type="ECO:0000313" key="3">
    <source>
        <dbReference type="EMBL" id="OEH84757.1"/>
    </source>
</evidence>
<dbReference type="Proteomes" id="UP000095255">
    <property type="component" value="Unassembled WGS sequence"/>
</dbReference>
<comment type="caution">
    <text evidence="3">The sequence shown here is derived from an EMBL/GenBank/DDBJ whole genome shotgun (WGS) entry which is preliminary data.</text>
</comment>
<proteinExistence type="predicted"/>
<evidence type="ECO:0000313" key="4">
    <source>
        <dbReference type="Proteomes" id="UP000095255"/>
    </source>
</evidence>
<name>A0A1E5L3R8_9FIRM</name>
<keyword evidence="4" id="KW-1185">Reference proteome</keyword>
<dbReference type="OrthoDB" id="9781023at2"/>
<dbReference type="InterPro" id="IPR052553">
    <property type="entry name" value="CbiG_hydrolase"/>
</dbReference>
<dbReference type="InterPro" id="IPR002750">
    <property type="entry name" value="CobE/GbiG_C"/>
</dbReference>